<evidence type="ECO:0000256" key="1">
    <source>
        <dbReference type="SAM" id="Phobius"/>
    </source>
</evidence>
<proteinExistence type="predicted"/>
<keyword evidence="2" id="KW-0732">Signal</keyword>
<keyword evidence="1" id="KW-1133">Transmembrane helix</keyword>
<feature type="signal peptide" evidence="2">
    <location>
        <begin position="1"/>
        <end position="20"/>
    </location>
</feature>
<name>A0A6B0U8J9_IXORI</name>
<feature type="transmembrane region" description="Helical" evidence="1">
    <location>
        <begin position="30"/>
        <end position="50"/>
    </location>
</feature>
<evidence type="ECO:0000256" key="2">
    <source>
        <dbReference type="SAM" id="SignalP"/>
    </source>
</evidence>
<protein>
    <submittedName>
        <fullName evidence="3">Putative secreted protein</fullName>
    </submittedName>
</protein>
<organism evidence="3">
    <name type="scientific">Ixodes ricinus</name>
    <name type="common">Common tick</name>
    <name type="synonym">Acarus ricinus</name>
    <dbReference type="NCBI Taxonomy" id="34613"/>
    <lineage>
        <taxon>Eukaryota</taxon>
        <taxon>Metazoa</taxon>
        <taxon>Ecdysozoa</taxon>
        <taxon>Arthropoda</taxon>
        <taxon>Chelicerata</taxon>
        <taxon>Arachnida</taxon>
        <taxon>Acari</taxon>
        <taxon>Parasitiformes</taxon>
        <taxon>Ixodida</taxon>
        <taxon>Ixodoidea</taxon>
        <taxon>Ixodidae</taxon>
        <taxon>Ixodinae</taxon>
        <taxon>Ixodes</taxon>
    </lineage>
</organism>
<keyword evidence="1" id="KW-0812">Transmembrane</keyword>
<evidence type="ECO:0000313" key="3">
    <source>
        <dbReference type="EMBL" id="MXU84990.1"/>
    </source>
</evidence>
<dbReference type="EMBL" id="GIFC01002907">
    <property type="protein sequence ID" value="MXU84990.1"/>
    <property type="molecule type" value="Transcribed_RNA"/>
</dbReference>
<accession>A0A6B0U8J9</accession>
<reference evidence="3" key="1">
    <citation type="submission" date="2019-12" db="EMBL/GenBank/DDBJ databases">
        <title>An insight into the sialome of adult female Ixodes ricinus ticks feeding for 6 days.</title>
        <authorList>
            <person name="Perner J."/>
            <person name="Ribeiro J.M.C."/>
        </authorList>
    </citation>
    <scope>NUCLEOTIDE SEQUENCE</scope>
    <source>
        <strain evidence="3">Semi-engorged</strain>
        <tissue evidence="3">Salivary glands</tissue>
    </source>
</reference>
<sequence>MSVIRLIPAFSSCLIWFALCDTVSHVWKEGVAAFVAVANYVFFTFLLSLVEVVTGECPVSFAWWKSFLWDTFATFILLPSNCCF</sequence>
<keyword evidence="1" id="KW-0472">Membrane</keyword>
<feature type="chain" id="PRO_5025504534" evidence="2">
    <location>
        <begin position="21"/>
        <end position="84"/>
    </location>
</feature>
<dbReference type="AlphaFoldDB" id="A0A6B0U8J9"/>